<dbReference type="AlphaFoldDB" id="A0A7R9M4D1"/>
<accession>A0A7R9M4D1</accession>
<name>A0A7R9M4D1_9ACAR</name>
<sequence>MIGKKCLKSASLNNECKNRDQCTDNQTYCSDKNICECKSGYNLSGNKCIAIKSCDSSELGFNEHYIRGDCDQNEFCRNSVCLCLPNYLAQGDQCVNRDDDDRPWLERYGYYIIGGLAAFLVITVFLTVIQVKKRRQRKQNQRTQQNSKDPLNSVNTE</sequence>
<dbReference type="EMBL" id="CAJPVJ010006287">
    <property type="protein sequence ID" value="CAG2170304.1"/>
    <property type="molecule type" value="Genomic_DNA"/>
</dbReference>
<keyword evidence="5" id="KW-1185">Reference proteome</keyword>
<feature type="region of interest" description="Disordered" evidence="1">
    <location>
        <begin position="136"/>
        <end position="157"/>
    </location>
</feature>
<protein>
    <recommendedName>
        <fullName evidence="3">EB domain-containing protein</fullName>
    </recommendedName>
</protein>
<keyword evidence="2" id="KW-0812">Transmembrane</keyword>
<dbReference type="SUPFAM" id="SSF57184">
    <property type="entry name" value="Growth factor receptor domain"/>
    <property type="match status" value="1"/>
</dbReference>
<dbReference type="InterPro" id="IPR009030">
    <property type="entry name" value="Growth_fac_rcpt_cys_sf"/>
</dbReference>
<dbReference type="EMBL" id="OC921112">
    <property type="protein sequence ID" value="CAD7653117.1"/>
    <property type="molecule type" value="Genomic_DNA"/>
</dbReference>
<dbReference type="Proteomes" id="UP000728032">
    <property type="component" value="Unassembled WGS sequence"/>
</dbReference>
<organism evidence="4">
    <name type="scientific">Oppiella nova</name>
    <dbReference type="NCBI Taxonomy" id="334625"/>
    <lineage>
        <taxon>Eukaryota</taxon>
        <taxon>Metazoa</taxon>
        <taxon>Ecdysozoa</taxon>
        <taxon>Arthropoda</taxon>
        <taxon>Chelicerata</taxon>
        <taxon>Arachnida</taxon>
        <taxon>Acari</taxon>
        <taxon>Acariformes</taxon>
        <taxon>Sarcoptiformes</taxon>
        <taxon>Oribatida</taxon>
        <taxon>Brachypylina</taxon>
        <taxon>Oppioidea</taxon>
        <taxon>Oppiidae</taxon>
        <taxon>Oppiella</taxon>
    </lineage>
</organism>
<evidence type="ECO:0000256" key="2">
    <source>
        <dbReference type="SAM" id="Phobius"/>
    </source>
</evidence>
<evidence type="ECO:0000313" key="5">
    <source>
        <dbReference type="Proteomes" id="UP000728032"/>
    </source>
</evidence>
<reference evidence="4" key="1">
    <citation type="submission" date="2020-11" db="EMBL/GenBank/DDBJ databases">
        <authorList>
            <person name="Tran Van P."/>
        </authorList>
    </citation>
    <scope>NUCLEOTIDE SEQUENCE</scope>
</reference>
<keyword evidence="2" id="KW-1133">Transmembrane helix</keyword>
<evidence type="ECO:0000313" key="4">
    <source>
        <dbReference type="EMBL" id="CAD7653117.1"/>
    </source>
</evidence>
<proteinExistence type="predicted"/>
<gene>
    <name evidence="4" type="ORF">ONB1V03_LOCUS9775</name>
</gene>
<dbReference type="InterPro" id="IPR006149">
    <property type="entry name" value="EB_dom"/>
</dbReference>
<evidence type="ECO:0000259" key="3">
    <source>
        <dbReference type="Pfam" id="PF01683"/>
    </source>
</evidence>
<dbReference type="Pfam" id="PF01683">
    <property type="entry name" value="EB"/>
    <property type="match status" value="1"/>
</dbReference>
<feature type="transmembrane region" description="Helical" evidence="2">
    <location>
        <begin position="108"/>
        <end position="129"/>
    </location>
</feature>
<evidence type="ECO:0000256" key="1">
    <source>
        <dbReference type="SAM" id="MobiDB-lite"/>
    </source>
</evidence>
<keyword evidence="2" id="KW-0472">Membrane</keyword>
<dbReference type="OrthoDB" id="6533644at2759"/>
<feature type="domain" description="EB" evidence="3">
    <location>
        <begin position="2"/>
        <end position="48"/>
    </location>
</feature>